<dbReference type="EMBL" id="SDEE01000115">
    <property type="protein sequence ID" value="RXW21253.1"/>
    <property type="molecule type" value="Genomic_DNA"/>
</dbReference>
<dbReference type="Proteomes" id="UP000290288">
    <property type="component" value="Unassembled WGS sequence"/>
</dbReference>
<dbReference type="InterPro" id="IPR023210">
    <property type="entry name" value="NADP_OxRdtase_dom"/>
</dbReference>
<sequence length="691" mass="78263">MVKLITAATATVAVILATSAYAEPVANIEGTDIDISARSEHGHAHGAHHHHHATPSRRDLGDVEDLDARFSRIATRKEFGREFDELDEVEARDLEDGEELEARHEHSHLRLHEHVKRALEEMSDEELQARAPIFRRLKRIITTRDLSDEELEARAPLFFLPKIAKKIFGRELEEDLEARGLMLPGRRYPTGWKGMVRPRELDEDLEARGLVRPGRRYPVGWKGMVRARELEEHLEARGLMLPGRRYPAGWRGAARPRELEEDLEARGLMRPGKRYPAVWRSAARPAPRVEARGLTRPGKRYPVGWKGMVRARELEAEDRQLSTLAGVQVSPLCLGGGSIGDTWHVFGMGSMNKEASFKLLDAYYDLGGNFIDTANSYHDGRSEEFIGEWAEAKGIRDQLFIATKYTNNSKLRNPNVPQKIMYSGNNVKSMHIAIESSLKNLKTTYIDLFYVHYWDYTTSVPELMHALHALVMSQKVLYLGISDAPAWVVTTANQYARDHGLTPFSVYQGFWNIMERSFERDIIPMARQEGMALAPWGVLAAGKIRSDEEEDRRRKTGEGGRTMLSADWQRTESEKKVCDALEVVAKEIGAKEITSVAIAYVMHKTRFVFPIIGGRKVEHLLNNIEALELSLTNEHLKYLDSILPFDIGFPQTFFGDGTGVDMITYANGHRDKWPLAQPLTGRKLEAASEQK</sequence>
<evidence type="ECO:0000259" key="5">
    <source>
        <dbReference type="Pfam" id="PF00248"/>
    </source>
</evidence>
<reference evidence="6 7" key="1">
    <citation type="submission" date="2019-01" db="EMBL/GenBank/DDBJ databases">
        <title>Draft genome sequence of Psathyrella aberdarensis IHI B618.</title>
        <authorList>
            <person name="Buettner E."/>
            <person name="Kellner H."/>
        </authorList>
    </citation>
    <scope>NUCLEOTIDE SEQUENCE [LARGE SCALE GENOMIC DNA]</scope>
    <source>
        <strain evidence="6 7">IHI B618</strain>
    </source>
</reference>
<comment type="similarity">
    <text evidence="2">Belongs to the aldo/keto reductase family. Aldo/keto reductase 2 subfamily.</text>
</comment>
<dbReference type="Gene3D" id="3.20.20.100">
    <property type="entry name" value="NADP-dependent oxidoreductase domain"/>
    <property type="match status" value="1"/>
</dbReference>
<keyword evidence="1" id="KW-0521">NADP</keyword>
<dbReference type="AlphaFoldDB" id="A0A4Q2DMR7"/>
<keyword evidence="7" id="KW-1185">Reference proteome</keyword>
<evidence type="ECO:0000256" key="4">
    <source>
        <dbReference type="SAM" id="SignalP"/>
    </source>
</evidence>
<dbReference type="STRING" id="2316362.A0A4Q2DMR7"/>
<keyword evidence="4" id="KW-0732">Signal</keyword>
<dbReference type="InterPro" id="IPR050523">
    <property type="entry name" value="AKR_Detox_Biosynth"/>
</dbReference>
<evidence type="ECO:0000313" key="7">
    <source>
        <dbReference type="Proteomes" id="UP000290288"/>
    </source>
</evidence>
<feature type="domain" description="NADP-dependent oxidoreductase" evidence="5">
    <location>
        <begin position="331"/>
        <end position="643"/>
    </location>
</feature>
<evidence type="ECO:0000313" key="6">
    <source>
        <dbReference type="EMBL" id="RXW21253.1"/>
    </source>
</evidence>
<dbReference type="OrthoDB" id="48988at2759"/>
<dbReference type="SUPFAM" id="SSF51430">
    <property type="entry name" value="NAD(P)-linked oxidoreductase"/>
    <property type="match status" value="1"/>
</dbReference>
<evidence type="ECO:0000256" key="3">
    <source>
        <dbReference type="SAM" id="MobiDB-lite"/>
    </source>
</evidence>
<name>A0A4Q2DMR7_9AGAR</name>
<evidence type="ECO:0000256" key="1">
    <source>
        <dbReference type="ARBA" id="ARBA00022857"/>
    </source>
</evidence>
<organism evidence="6 7">
    <name type="scientific">Candolleomyces aberdarensis</name>
    <dbReference type="NCBI Taxonomy" id="2316362"/>
    <lineage>
        <taxon>Eukaryota</taxon>
        <taxon>Fungi</taxon>
        <taxon>Dikarya</taxon>
        <taxon>Basidiomycota</taxon>
        <taxon>Agaricomycotina</taxon>
        <taxon>Agaricomycetes</taxon>
        <taxon>Agaricomycetidae</taxon>
        <taxon>Agaricales</taxon>
        <taxon>Agaricineae</taxon>
        <taxon>Psathyrellaceae</taxon>
        <taxon>Candolleomyces</taxon>
    </lineage>
</organism>
<comment type="caution">
    <text evidence="6">The sequence shown here is derived from an EMBL/GenBank/DDBJ whole genome shotgun (WGS) entry which is preliminary data.</text>
</comment>
<feature type="chain" id="PRO_5020238771" description="NADP-dependent oxidoreductase domain-containing protein" evidence="4">
    <location>
        <begin position="23"/>
        <end position="691"/>
    </location>
</feature>
<accession>A0A4Q2DMR7</accession>
<feature type="region of interest" description="Disordered" evidence="3">
    <location>
        <begin position="41"/>
        <end position="60"/>
    </location>
</feature>
<dbReference type="InterPro" id="IPR036812">
    <property type="entry name" value="NAD(P)_OxRdtase_dom_sf"/>
</dbReference>
<feature type="compositionally biased region" description="Basic residues" evidence="3">
    <location>
        <begin position="44"/>
        <end position="55"/>
    </location>
</feature>
<evidence type="ECO:0000256" key="2">
    <source>
        <dbReference type="ARBA" id="ARBA00038157"/>
    </source>
</evidence>
<proteinExistence type="inferred from homology"/>
<dbReference type="Pfam" id="PF00248">
    <property type="entry name" value="Aldo_ket_red"/>
    <property type="match status" value="1"/>
</dbReference>
<gene>
    <name evidence="6" type="ORF">EST38_g4613</name>
</gene>
<protein>
    <recommendedName>
        <fullName evidence="5">NADP-dependent oxidoreductase domain-containing protein</fullName>
    </recommendedName>
</protein>
<feature type="signal peptide" evidence="4">
    <location>
        <begin position="1"/>
        <end position="22"/>
    </location>
</feature>
<dbReference type="PANTHER" id="PTHR43364">
    <property type="entry name" value="NADH-SPECIFIC METHYLGLYOXAL REDUCTASE-RELATED"/>
    <property type="match status" value="1"/>
</dbReference>
<dbReference type="PANTHER" id="PTHR43364:SF7">
    <property type="entry name" value="NADP-DEPENDENT OXIDOREDUCTASE DOMAIN-CONTAINING PROTEIN-RELATED"/>
    <property type="match status" value="1"/>
</dbReference>